<name>L8EA82_HUMAN</name>
<accession>L8EA82</accession>
<reference evidence="1" key="1">
    <citation type="journal article" date="2013" name="PLoS ONE">
        <title>Direct detection of alternative open reading frames translation products in human significantly expands the proteome.</title>
        <authorList>
            <person name="Vanderperre B."/>
            <person name="Lucier J.-F."/>
            <person name="Motard J."/>
            <person name="Tremblay G."/>
            <person name="Vanderperre S."/>
            <person name="Wisztorski M."/>
            <person name="Salzet M."/>
            <person name="Boisvert F.-M."/>
            <person name="Roucou X."/>
        </authorList>
    </citation>
    <scope>NUCLEOTIDE SEQUENCE</scope>
</reference>
<sequence length="46" mass="5369">MPLMISQVGIFQYYKRTRIIPMSMQMCKSCSNSYKTLKSRQCALCV</sequence>
<dbReference type="OrthoDB" id="2122982at2759"/>
<evidence type="ECO:0000313" key="1">
    <source>
        <dbReference type="EMBL" id="CCQ43646.1"/>
    </source>
</evidence>
<gene>
    <name evidence="1" type="primary">MIB1</name>
</gene>
<dbReference type="AlphaFoldDB" id="L8EA82"/>
<dbReference type="ChiTaRS" id="MIB1">
    <property type="organism name" value="human"/>
</dbReference>
<proteinExistence type="predicted"/>
<organism evidence="1">
    <name type="scientific">Homo sapiens</name>
    <name type="common">Human</name>
    <dbReference type="NCBI Taxonomy" id="9606"/>
    <lineage>
        <taxon>Eukaryota</taxon>
        <taxon>Metazoa</taxon>
        <taxon>Chordata</taxon>
        <taxon>Craniata</taxon>
        <taxon>Vertebrata</taxon>
        <taxon>Euteleostomi</taxon>
        <taxon>Mammalia</taxon>
        <taxon>Eutheria</taxon>
        <taxon>Euarchontoglires</taxon>
        <taxon>Primates</taxon>
        <taxon>Haplorrhini</taxon>
        <taxon>Catarrhini</taxon>
        <taxon>Hominidae</taxon>
        <taxon>Homo</taxon>
    </lineage>
</organism>
<protein>
    <submittedName>
        <fullName evidence="1">Alternative protein MIB1</fullName>
    </submittedName>
</protein>
<dbReference type="EMBL" id="HF584149">
    <property type="protein sequence ID" value="CCQ43646.1"/>
    <property type="molecule type" value="Genomic_DNA"/>
</dbReference>